<dbReference type="PROSITE" id="PS50103">
    <property type="entry name" value="ZF_C3H1"/>
    <property type="match status" value="1"/>
</dbReference>
<dbReference type="CDD" id="cd00060">
    <property type="entry name" value="FHA"/>
    <property type="match status" value="1"/>
</dbReference>
<keyword evidence="3 4" id="KW-0862">Zinc</keyword>
<dbReference type="OrthoDB" id="1305878at2759"/>
<dbReference type="InterPro" id="IPR000571">
    <property type="entry name" value="Znf_CCCH"/>
</dbReference>
<dbReference type="InterPro" id="IPR036855">
    <property type="entry name" value="Znf_CCCH_sf"/>
</dbReference>
<dbReference type="Gene3D" id="4.10.1000.10">
    <property type="entry name" value="Zinc finger, CCCH-type"/>
    <property type="match status" value="1"/>
</dbReference>
<evidence type="ECO:0000313" key="8">
    <source>
        <dbReference type="EMBL" id="CAE8598217.1"/>
    </source>
</evidence>
<dbReference type="InterPro" id="IPR008984">
    <property type="entry name" value="SMAD_FHA_dom_sf"/>
</dbReference>
<accession>A0A813E891</accession>
<dbReference type="Pfam" id="PF00498">
    <property type="entry name" value="FHA"/>
    <property type="match status" value="1"/>
</dbReference>
<feature type="domain" description="FHA" evidence="6">
    <location>
        <begin position="307"/>
        <end position="357"/>
    </location>
</feature>
<feature type="non-terminal residue" evidence="8">
    <location>
        <position position="1"/>
    </location>
</feature>
<dbReference type="SUPFAM" id="SSF49879">
    <property type="entry name" value="SMAD/FHA domain"/>
    <property type="match status" value="1"/>
</dbReference>
<keyword evidence="1 4" id="KW-0479">Metal-binding</keyword>
<feature type="region of interest" description="Disordered" evidence="5">
    <location>
        <begin position="1"/>
        <end position="22"/>
    </location>
</feature>
<dbReference type="PANTHER" id="PTHR23308">
    <property type="entry name" value="NUCLEAR INHIBITOR OF PROTEIN PHOSPHATASE-1"/>
    <property type="match status" value="1"/>
</dbReference>
<proteinExistence type="predicted"/>
<comment type="caution">
    <text evidence="8">The sequence shown here is derived from an EMBL/GenBank/DDBJ whole genome shotgun (WGS) entry which is preliminary data.</text>
</comment>
<dbReference type="Proteomes" id="UP000654075">
    <property type="component" value="Unassembled WGS sequence"/>
</dbReference>
<gene>
    <name evidence="8" type="ORF">PGLA1383_LOCUS16626</name>
</gene>
<feature type="domain" description="C3H1-type" evidence="7">
    <location>
        <begin position="139"/>
        <end position="166"/>
    </location>
</feature>
<evidence type="ECO:0000256" key="3">
    <source>
        <dbReference type="ARBA" id="ARBA00022833"/>
    </source>
</evidence>
<name>A0A813E891_POLGL</name>
<dbReference type="SMART" id="SM00356">
    <property type="entry name" value="ZnF_C3H1"/>
    <property type="match status" value="1"/>
</dbReference>
<sequence>AGWLYGSAGGQSQPSAAFGASANGFQGAQYGEQYGEQSWNWQAQAQDPTWQAQDKTQFEARPSFSPFARLQQTGGDDWGSGAGGVSEQDWGGGGGGVSEQAQWQDSGHAPQGFGGQRPEPGGPPGLPPLREQTFLPVAARKRKLCIHHEGGMCRRGAECNFAHGPEDLVDDFGPGDSAKRPMTERMDFSGLEVGRLSKVVTMPPEQVGPLMTDVVRELLLEVSGAYDIEWDKVKRLVTISGTAVQMEKAEKALQRVSAHCNWGANEAKIRSILRPRTDLKSARVRLASMVPNLKDFTKTLTVDKPAFTMGTDPSNALRIQATGVSRSHAVIEVAPEKGAVYVIDASTNGTFLNGRRLPPKSSGKVLLSHGDELMLQDPSSGSEFGYMVNLEMS</sequence>
<dbReference type="EMBL" id="CAJNNV010010112">
    <property type="protein sequence ID" value="CAE8598217.1"/>
    <property type="molecule type" value="Genomic_DNA"/>
</dbReference>
<dbReference type="InterPro" id="IPR050923">
    <property type="entry name" value="Cell_Proc_Reg/RNA_Proc"/>
</dbReference>
<dbReference type="SUPFAM" id="SSF90229">
    <property type="entry name" value="CCCH zinc finger"/>
    <property type="match status" value="1"/>
</dbReference>
<evidence type="ECO:0000313" key="9">
    <source>
        <dbReference type="Proteomes" id="UP000654075"/>
    </source>
</evidence>
<dbReference type="SMART" id="SM00240">
    <property type="entry name" value="FHA"/>
    <property type="match status" value="1"/>
</dbReference>
<keyword evidence="9" id="KW-1185">Reference proteome</keyword>
<dbReference type="Gene3D" id="2.60.200.20">
    <property type="match status" value="1"/>
</dbReference>
<keyword evidence="2 4" id="KW-0863">Zinc-finger</keyword>
<dbReference type="GO" id="GO:0008270">
    <property type="term" value="F:zinc ion binding"/>
    <property type="evidence" value="ECO:0007669"/>
    <property type="project" value="UniProtKB-KW"/>
</dbReference>
<feature type="compositionally biased region" description="Gly residues" evidence="5">
    <location>
        <begin position="76"/>
        <end position="97"/>
    </location>
</feature>
<protein>
    <submittedName>
        <fullName evidence="8">Uncharacterized protein</fullName>
    </submittedName>
</protein>
<dbReference type="Pfam" id="PF00642">
    <property type="entry name" value="zf-CCCH"/>
    <property type="match status" value="1"/>
</dbReference>
<dbReference type="AlphaFoldDB" id="A0A813E891"/>
<evidence type="ECO:0000256" key="2">
    <source>
        <dbReference type="ARBA" id="ARBA00022771"/>
    </source>
</evidence>
<evidence type="ECO:0000256" key="1">
    <source>
        <dbReference type="ARBA" id="ARBA00022723"/>
    </source>
</evidence>
<evidence type="ECO:0000259" key="7">
    <source>
        <dbReference type="PROSITE" id="PS50103"/>
    </source>
</evidence>
<evidence type="ECO:0000259" key="6">
    <source>
        <dbReference type="PROSITE" id="PS50006"/>
    </source>
</evidence>
<evidence type="ECO:0000256" key="5">
    <source>
        <dbReference type="SAM" id="MobiDB-lite"/>
    </source>
</evidence>
<reference evidence="8" key="1">
    <citation type="submission" date="2021-02" db="EMBL/GenBank/DDBJ databases">
        <authorList>
            <person name="Dougan E. K."/>
            <person name="Rhodes N."/>
            <person name="Thang M."/>
            <person name="Chan C."/>
        </authorList>
    </citation>
    <scope>NUCLEOTIDE SEQUENCE</scope>
</reference>
<feature type="zinc finger region" description="C3H1-type" evidence="4">
    <location>
        <begin position="139"/>
        <end position="166"/>
    </location>
</feature>
<dbReference type="PROSITE" id="PS50006">
    <property type="entry name" value="FHA_DOMAIN"/>
    <property type="match status" value="1"/>
</dbReference>
<organism evidence="8 9">
    <name type="scientific">Polarella glacialis</name>
    <name type="common">Dinoflagellate</name>
    <dbReference type="NCBI Taxonomy" id="89957"/>
    <lineage>
        <taxon>Eukaryota</taxon>
        <taxon>Sar</taxon>
        <taxon>Alveolata</taxon>
        <taxon>Dinophyceae</taxon>
        <taxon>Suessiales</taxon>
        <taxon>Suessiaceae</taxon>
        <taxon>Polarella</taxon>
    </lineage>
</organism>
<evidence type="ECO:0000256" key="4">
    <source>
        <dbReference type="PROSITE-ProRule" id="PRU00723"/>
    </source>
</evidence>
<feature type="region of interest" description="Disordered" evidence="5">
    <location>
        <begin position="69"/>
        <end position="128"/>
    </location>
</feature>
<dbReference type="InterPro" id="IPR000253">
    <property type="entry name" value="FHA_dom"/>
</dbReference>